<dbReference type="EMBL" id="JAERTX010000005">
    <property type="protein sequence ID" value="MBM9459739.1"/>
    <property type="molecule type" value="Genomic_DNA"/>
</dbReference>
<comment type="caution">
    <text evidence="2">The sequence shown here is derived from an EMBL/GenBank/DDBJ whole genome shotgun (WGS) entry which is preliminary data.</text>
</comment>
<organism evidence="2 3">
    <name type="scientific">Nocardioides faecalis</name>
    <dbReference type="NCBI Taxonomy" id="2803858"/>
    <lineage>
        <taxon>Bacteria</taxon>
        <taxon>Bacillati</taxon>
        <taxon>Actinomycetota</taxon>
        <taxon>Actinomycetes</taxon>
        <taxon>Propionibacteriales</taxon>
        <taxon>Nocardioidaceae</taxon>
        <taxon>Nocardioides</taxon>
    </lineage>
</organism>
<evidence type="ECO:0000313" key="2">
    <source>
        <dbReference type="EMBL" id="MBM9459739.1"/>
    </source>
</evidence>
<protein>
    <submittedName>
        <fullName evidence="2">Uncharacterized protein</fullName>
    </submittedName>
</protein>
<evidence type="ECO:0000256" key="1">
    <source>
        <dbReference type="SAM" id="MobiDB-lite"/>
    </source>
</evidence>
<feature type="compositionally biased region" description="Low complexity" evidence="1">
    <location>
        <begin position="16"/>
        <end position="33"/>
    </location>
</feature>
<dbReference type="Proteomes" id="UP000663791">
    <property type="component" value="Unassembled WGS sequence"/>
</dbReference>
<reference evidence="2" key="1">
    <citation type="submission" date="2021-01" db="EMBL/GenBank/DDBJ databases">
        <title>Novel species in genus Nocardioides.</title>
        <authorList>
            <person name="Zhang G."/>
        </authorList>
    </citation>
    <scope>NUCLEOTIDE SEQUENCE</scope>
    <source>
        <strain evidence="2">Zg-536</strain>
    </source>
</reference>
<keyword evidence="3" id="KW-1185">Reference proteome</keyword>
<feature type="region of interest" description="Disordered" evidence="1">
    <location>
        <begin position="1"/>
        <end position="33"/>
    </location>
</feature>
<dbReference type="AlphaFoldDB" id="A0A938Y9J2"/>
<feature type="region of interest" description="Disordered" evidence="1">
    <location>
        <begin position="58"/>
        <end position="89"/>
    </location>
</feature>
<gene>
    <name evidence="2" type="ORF">JK386_07470</name>
</gene>
<evidence type="ECO:0000313" key="3">
    <source>
        <dbReference type="Proteomes" id="UP000663791"/>
    </source>
</evidence>
<proteinExistence type="predicted"/>
<accession>A0A938Y9J2</accession>
<sequence length="234" mass="24268">MSPRPPALRPPVGNAPSTSVSTTTPSLSRRPRRTGTFGRFLAAAAVVALTLAGCGDADVEPGEPQTSTTSAGAAASPEESPTAATPEVVPASGMELQTKDAVRVHAPETGGKWYAVGDGTRTVTAATNIDAGPVELTLAEFPTSSTDFEDIAVVDVETYGEFKDGAGIARGDDREVRGLSGWVLTGADDEYTYYRFGTIHAGVFVTVSLVLPKDLPDAEADALVESVLASVEWK</sequence>
<name>A0A938Y9J2_9ACTN</name>
<feature type="compositionally biased region" description="Low complexity" evidence="1">
    <location>
        <begin position="66"/>
        <end position="87"/>
    </location>
</feature>
<dbReference type="RefSeq" id="WP_205291041.1">
    <property type="nucleotide sequence ID" value="NZ_CP074406.1"/>
</dbReference>